<dbReference type="SUPFAM" id="SSF158997">
    <property type="entry name" value="Trm112p-like"/>
    <property type="match status" value="1"/>
</dbReference>
<dbReference type="InterPro" id="IPR005651">
    <property type="entry name" value="Trm112-like"/>
</dbReference>
<gene>
    <name evidence="1" type="ORF">N508_000460</name>
</gene>
<dbReference type="EMBL" id="CP097562">
    <property type="protein sequence ID" value="USF23401.1"/>
    <property type="molecule type" value="Genomic_DNA"/>
</dbReference>
<dbReference type="Gene3D" id="2.20.25.10">
    <property type="match status" value="1"/>
</dbReference>
<sequence length="61" mass="6989">MIDKELLDILICPKCKGNIKLHSNEKYIICTNCDLAYYIDENMPIMLIDKAVSIEEAEKGK</sequence>
<protein>
    <submittedName>
        <fullName evidence="1">Uncharacterized protein</fullName>
    </submittedName>
</protein>
<reference evidence="1" key="1">
    <citation type="journal article" date="2014" name="Genome Announc.">
        <title>Draft genome sequences of the altered schaedler flora, a defined bacterial community from gnotobiotic mice.</title>
        <authorList>
            <person name="Wannemuehler M.J."/>
            <person name="Overstreet A.M."/>
            <person name="Ward D.V."/>
            <person name="Phillips G.J."/>
        </authorList>
    </citation>
    <scope>NUCLEOTIDE SEQUENCE</scope>
    <source>
        <strain evidence="1">ASF457</strain>
    </source>
</reference>
<organism evidence="1 2">
    <name type="scientific">Mucispirillum schaedleri ASF457</name>
    <dbReference type="NCBI Taxonomy" id="1379858"/>
    <lineage>
        <taxon>Bacteria</taxon>
        <taxon>Pseudomonadati</taxon>
        <taxon>Deferribacterota</taxon>
        <taxon>Deferribacteres</taxon>
        <taxon>Deferribacterales</taxon>
        <taxon>Mucispirillaceae</taxon>
        <taxon>Mucispirillum</taxon>
    </lineage>
</organism>
<dbReference type="KEGG" id="msch:N508_000460"/>
<evidence type="ECO:0000313" key="1">
    <source>
        <dbReference type="EMBL" id="USF23401.1"/>
    </source>
</evidence>
<dbReference type="Proteomes" id="UP000017429">
    <property type="component" value="Chromosome"/>
</dbReference>
<evidence type="ECO:0000313" key="2">
    <source>
        <dbReference type="Proteomes" id="UP000017429"/>
    </source>
</evidence>
<dbReference type="AlphaFoldDB" id="V2QER2"/>
<dbReference type="Pfam" id="PF03966">
    <property type="entry name" value="Trm112p"/>
    <property type="match status" value="1"/>
</dbReference>
<accession>V2QER2</accession>
<keyword evidence="2" id="KW-1185">Reference proteome</keyword>
<dbReference type="eggNOG" id="COG2835">
    <property type="taxonomic scope" value="Bacteria"/>
</dbReference>
<proteinExistence type="predicted"/>
<dbReference type="OrthoDB" id="9812205at2"/>
<reference evidence="1" key="2">
    <citation type="submission" date="2022-05" db="EMBL/GenBank/DDBJ databases">
        <authorList>
            <person name="Proctor A.L."/>
            <person name="Phillips G.J."/>
            <person name="Wannemuehler M.J."/>
        </authorList>
    </citation>
    <scope>NUCLEOTIDE SEQUENCE</scope>
    <source>
        <strain evidence="1">ASF457</strain>
    </source>
</reference>
<dbReference type="RefSeq" id="WP_023276468.1">
    <property type="nucleotide sequence ID" value="NZ_CP097562.1"/>
</dbReference>
<name>V2QER2_9BACT</name>
<reference evidence="1" key="3">
    <citation type="submission" date="2022-06" db="EMBL/GenBank/DDBJ databases">
        <title>Resources to Facilitate Use of the Altered Schaedler Flora (ASF) Mouse Model to Study Microbiome Function.</title>
        <authorList>
            <person name="Proctor A."/>
            <person name="Parvinroo S."/>
            <person name="Richie T."/>
            <person name="Jia X."/>
            <person name="Lee S.T.M."/>
            <person name="Karp P.D."/>
            <person name="Paley S."/>
            <person name="Kostic A.D."/>
            <person name="Pierre J.F."/>
            <person name="Wannemuehler M.J."/>
            <person name="Phillips G.J."/>
        </authorList>
    </citation>
    <scope>NUCLEOTIDE SEQUENCE</scope>
    <source>
        <strain evidence="1">ASF457</strain>
    </source>
</reference>